<dbReference type="PROSITE" id="PS50902">
    <property type="entry name" value="FLAVODOXIN_LIKE"/>
    <property type="match status" value="1"/>
</dbReference>
<protein>
    <submittedName>
        <fullName evidence="3">Nitric oxide reductase</fullName>
        <ecNumber evidence="3">1.-.-.-</ecNumber>
    </submittedName>
</protein>
<dbReference type="PANTHER" id="PTHR43717:SF1">
    <property type="entry name" value="ANAEROBIC NITRIC OXIDE REDUCTASE FLAVORUBREDOXIN"/>
    <property type="match status" value="1"/>
</dbReference>
<feature type="domain" description="Flavodoxin-like" evidence="2">
    <location>
        <begin position="250"/>
        <end position="390"/>
    </location>
</feature>
<dbReference type="Gene3D" id="3.40.50.360">
    <property type="match status" value="1"/>
</dbReference>
<dbReference type="Pfam" id="PF19583">
    <property type="entry name" value="ODP"/>
    <property type="match status" value="1"/>
</dbReference>
<reference evidence="3 4" key="1">
    <citation type="submission" date="2018-06" db="EMBL/GenBank/DDBJ databases">
        <authorList>
            <consortium name="Pathogen Informatics"/>
            <person name="Doyle S."/>
        </authorList>
    </citation>
    <scope>NUCLEOTIDE SEQUENCE [LARGE SCALE GENOMIC DNA]</scope>
    <source>
        <strain evidence="3 4">NCTC10571</strain>
    </source>
</reference>
<dbReference type="Gene3D" id="3.60.15.10">
    <property type="entry name" value="Ribonuclease Z/Hydroxyacylglutathione hydrolase-like"/>
    <property type="match status" value="1"/>
</dbReference>
<dbReference type="InterPro" id="IPR029039">
    <property type="entry name" value="Flavoprotein-like_sf"/>
</dbReference>
<keyword evidence="3" id="KW-0560">Oxidoreductase</keyword>
<dbReference type="RefSeq" id="WP_115151031.1">
    <property type="nucleotide sequence ID" value="NZ_UGPP01000001.1"/>
</dbReference>
<dbReference type="SUPFAM" id="SSF56281">
    <property type="entry name" value="Metallo-hydrolase/oxidoreductase"/>
    <property type="match status" value="1"/>
</dbReference>
<dbReference type="InterPro" id="IPR016440">
    <property type="entry name" value="Rubredoxin-O_OxRdtase"/>
</dbReference>
<dbReference type="GO" id="GO:0010181">
    <property type="term" value="F:FMN binding"/>
    <property type="evidence" value="ECO:0007669"/>
    <property type="project" value="InterPro"/>
</dbReference>
<dbReference type="PANTHER" id="PTHR43717">
    <property type="entry name" value="ANAEROBIC NITRIC OXIDE REDUCTASE FLAVORUBREDOXIN"/>
    <property type="match status" value="1"/>
</dbReference>
<dbReference type="SMART" id="SM00849">
    <property type="entry name" value="Lactamase_B"/>
    <property type="match status" value="1"/>
</dbReference>
<comment type="similarity">
    <text evidence="1">In the N-terminal section; belongs to the zinc metallo-hydrolase group 3 family.</text>
</comment>
<dbReference type="GO" id="GO:0046872">
    <property type="term" value="F:metal ion binding"/>
    <property type="evidence" value="ECO:0007669"/>
    <property type="project" value="InterPro"/>
</dbReference>
<dbReference type="InterPro" id="IPR001279">
    <property type="entry name" value="Metallo-B-lactamas"/>
</dbReference>
<dbReference type="EMBL" id="UGPP01000001">
    <property type="protein sequence ID" value="STY70386.1"/>
    <property type="molecule type" value="Genomic_DNA"/>
</dbReference>
<dbReference type="GO" id="GO:0009055">
    <property type="term" value="F:electron transfer activity"/>
    <property type="evidence" value="ECO:0007669"/>
    <property type="project" value="InterPro"/>
</dbReference>
<sequence length="390" mass="43968">MKATKIRDDIYWVGAIDWSVRNFHGYETGRGSTYNAYLILDEKITLIDATKKTFSDEILSRISSIIDPAKIDYIVCNHLEADHSGSLDAIAQKCPNATIFVSQPNGLKNIAKFCGEHTYQGVKAGDSINIGKRTLKFVPVPMLHWPDSMVTYCPEEKILFSNDGFGQHLATNERFDDEVDYAVLMHEAKKYYANILMLYGRQAQTALKTVSTLDIDMILTGHGISWRKHIKDILDLYAKWSNFEADEHKAVVVFDSMWNSTEIMAKTITEAFQAKGICAKFFDLKTNHYSDIMTEVLDSKYIAVGSPTLNNGMMPNVAAFLCYLKGLVPKKNDRQALAFGSYGWGGQSIALVQKELEEAGLNIFHDMIRIANQPTQEELDNIYNSIIEKL</sequence>
<dbReference type="GO" id="GO:0016651">
    <property type="term" value="F:oxidoreductase activity, acting on NAD(P)H"/>
    <property type="evidence" value="ECO:0007669"/>
    <property type="project" value="UniProtKB-ARBA"/>
</dbReference>
<dbReference type="PIRSF" id="PIRSF005243">
    <property type="entry name" value="ROO"/>
    <property type="match status" value="1"/>
</dbReference>
<organism evidence="3 4">
    <name type="scientific">Megamonas hypermegale</name>
    <dbReference type="NCBI Taxonomy" id="158847"/>
    <lineage>
        <taxon>Bacteria</taxon>
        <taxon>Bacillati</taxon>
        <taxon>Bacillota</taxon>
        <taxon>Negativicutes</taxon>
        <taxon>Selenomonadales</taxon>
        <taxon>Selenomonadaceae</taxon>
        <taxon>Megamonas</taxon>
    </lineage>
</organism>
<proteinExistence type="inferred from homology"/>
<evidence type="ECO:0000313" key="4">
    <source>
        <dbReference type="Proteomes" id="UP000255234"/>
    </source>
</evidence>
<gene>
    <name evidence="3" type="primary">fprA</name>
    <name evidence="3" type="ORF">NCTC10571_00522</name>
</gene>
<evidence type="ECO:0000259" key="2">
    <source>
        <dbReference type="PROSITE" id="PS50902"/>
    </source>
</evidence>
<dbReference type="InterPro" id="IPR036866">
    <property type="entry name" value="RibonucZ/Hydroxyglut_hydro"/>
</dbReference>
<dbReference type="InterPro" id="IPR008254">
    <property type="entry name" value="Flavodoxin/NO_synth"/>
</dbReference>
<dbReference type="CDD" id="cd07709">
    <property type="entry name" value="flavodiiron_proteins_MBL-fold"/>
    <property type="match status" value="1"/>
</dbReference>
<evidence type="ECO:0000256" key="1">
    <source>
        <dbReference type="ARBA" id="ARBA00007121"/>
    </source>
</evidence>
<dbReference type="InterPro" id="IPR045761">
    <property type="entry name" value="ODP_dom"/>
</dbReference>
<name>A0A378NR87_9FIRM</name>
<dbReference type="SUPFAM" id="SSF52218">
    <property type="entry name" value="Flavoproteins"/>
    <property type="match status" value="1"/>
</dbReference>
<dbReference type="Proteomes" id="UP000255234">
    <property type="component" value="Unassembled WGS sequence"/>
</dbReference>
<dbReference type="Pfam" id="PF00258">
    <property type="entry name" value="Flavodoxin_1"/>
    <property type="match status" value="1"/>
</dbReference>
<dbReference type="AlphaFoldDB" id="A0A378NR87"/>
<evidence type="ECO:0000313" key="3">
    <source>
        <dbReference type="EMBL" id="STY70386.1"/>
    </source>
</evidence>
<accession>A0A378NR87</accession>
<dbReference type="STRING" id="1122216.GCA_000423385_00632"/>
<dbReference type="EC" id="1.-.-.-" evidence="3"/>